<dbReference type="PRINTS" id="PR00682">
    <property type="entry name" value="IPNSYNTHASE"/>
</dbReference>
<protein>
    <submittedName>
        <fullName evidence="4">Clavaminate synthase-like protein</fullName>
    </submittedName>
</protein>
<dbReference type="FunFam" id="2.60.120.330:FF:000040">
    <property type="entry name" value="Chromosome 21, whole genome shotgun sequence"/>
    <property type="match status" value="1"/>
</dbReference>
<accession>A0A1J7IIL5</accession>
<dbReference type="InterPro" id="IPR027443">
    <property type="entry name" value="IPNS-like_sf"/>
</dbReference>
<dbReference type="OrthoDB" id="406156at2759"/>
<reference evidence="4 5" key="1">
    <citation type="submission" date="2016-10" db="EMBL/GenBank/DDBJ databases">
        <title>Draft genome sequence of Coniochaeta ligniaria NRRL30616, a lignocellulolytic fungus for bioabatement of inhibitors in plant biomass hydrolysates.</title>
        <authorList>
            <consortium name="DOE Joint Genome Institute"/>
            <person name="Jimenez D.J."/>
            <person name="Hector R.E."/>
            <person name="Riley R."/>
            <person name="Sun H."/>
            <person name="Grigoriev I.V."/>
            <person name="Van Elsas J.D."/>
            <person name="Nichols N.N."/>
        </authorList>
    </citation>
    <scope>NUCLEOTIDE SEQUENCE [LARGE SCALE GENOMIC DNA]</scope>
    <source>
        <strain evidence="4 5">NRRL 30616</strain>
    </source>
</reference>
<gene>
    <name evidence="4" type="ORF">CONLIGDRAFT_708005</name>
</gene>
<proteinExistence type="inferred from homology"/>
<evidence type="ECO:0000256" key="1">
    <source>
        <dbReference type="ARBA" id="ARBA00008056"/>
    </source>
</evidence>
<dbReference type="Pfam" id="PF03171">
    <property type="entry name" value="2OG-FeII_Oxy"/>
    <property type="match status" value="1"/>
</dbReference>
<evidence type="ECO:0000313" key="4">
    <source>
        <dbReference type="EMBL" id="OIW27123.1"/>
    </source>
</evidence>
<evidence type="ECO:0000259" key="2">
    <source>
        <dbReference type="Pfam" id="PF03171"/>
    </source>
</evidence>
<name>A0A1J7IIL5_9PEZI</name>
<keyword evidence="5" id="KW-1185">Reference proteome</keyword>
<dbReference type="Pfam" id="PF14226">
    <property type="entry name" value="DIOX_N"/>
    <property type="match status" value="1"/>
</dbReference>
<dbReference type="InterPro" id="IPR026992">
    <property type="entry name" value="DIOX_N"/>
</dbReference>
<dbReference type="STRING" id="1408157.A0A1J7IIL5"/>
<dbReference type="InParanoid" id="A0A1J7IIL5"/>
<dbReference type="EMBL" id="KV875100">
    <property type="protein sequence ID" value="OIW27123.1"/>
    <property type="molecule type" value="Genomic_DNA"/>
</dbReference>
<dbReference type="AlphaFoldDB" id="A0A1J7IIL5"/>
<evidence type="ECO:0000259" key="3">
    <source>
        <dbReference type="Pfam" id="PF14226"/>
    </source>
</evidence>
<dbReference type="Gene3D" id="2.60.120.330">
    <property type="entry name" value="B-lactam Antibiotic, Isopenicillin N Synthase, Chain"/>
    <property type="match status" value="1"/>
</dbReference>
<feature type="domain" description="Isopenicillin N synthase-like Fe(2+) 2OG dioxygenase" evidence="2">
    <location>
        <begin position="203"/>
        <end position="277"/>
    </location>
</feature>
<comment type="similarity">
    <text evidence="1">Belongs to the iron/ascorbate-dependent oxidoreductase family.</text>
</comment>
<dbReference type="PANTHER" id="PTHR47990">
    <property type="entry name" value="2-OXOGLUTARATE (2OG) AND FE(II)-DEPENDENT OXYGENASE SUPERFAMILY PROTEIN-RELATED"/>
    <property type="match status" value="1"/>
</dbReference>
<dbReference type="InterPro" id="IPR050231">
    <property type="entry name" value="Iron_ascorbate_oxido_reductase"/>
</dbReference>
<sequence length="372" mass="42370">MPGLISPYDEVPVTKENLDWAELITLDLSLYEKPGGKAELVKQLDHAVRHVGFFYVKNFNISEEEVNRQFALGRDFYALPLEEKLRFHNNNDLTSGDYNGYRPAGLRVVGNGVKDNIQVYNIPKFDGHHHRQQPPVLEDNIKEIEAFSRKCHSEVVVKLLRLFAILLELPDEDQLVQDHLYDVKGEDHLRYMHYAARDAEDNKRVGELYAAGHTDLGTVTLLFRQPVAALQILNSEGQWKWVKPQDATITINTCDALTALTGGLIKSSVHRVHAPPVDQAHVDRLGLLYFARPNNHVVLDPLPNSPLLKRLGLTSNAFTELGQHLTTEQWVKVRQSQQQRQKVQAKILQNGDYEYEEKDLQIIPGLAAKHYN</sequence>
<dbReference type="SUPFAM" id="SSF51197">
    <property type="entry name" value="Clavaminate synthase-like"/>
    <property type="match status" value="1"/>
</dbReference>
<organism evidence="4 5">
    <name type="scientific">Coniochaeta ligniaria NRRL 30616</name>
    <dbReference type="NCBI Taxonomy" id="1408157"/>
    <lineage>
        <taxon>Eukaryota</taxon>
        <taxon>Fungi</taxon>
        <taxon>Dikarya</taxon>
        <taxon>Ascomycota</taxon>
        <taxon>Pezizomycotina</taxon>
        <taxon>Sordariomycetes</taxon>
        <taxon>Sordariomycetidae</taxon>
        <taxon>Coniochaetales</taxon>
        <taxon>Coniochaetaceae</taxon>
        <taxon>Coniochaeta</taxon>
    </lineage>
</organism>
<evidence type="ECO:0000313" key="5">
    <source>
        <dbReference type="Proteomes" id="UP000182658"/>
    </source>
</evidence>
<feature type="domain" description="Non-haem dioxygenase N-terminal" evidence="3">
    <location>
        <begin position="26"/>
        <end position="122"/>
    </location>
</feature>
<dbReference type="InterPro" id="IPR044861">
    <property type="entry name" value="IPNS-like_FE2OG_OXY"/>
</dbReference>
<dbReference type="Proteomes" id="UP000182658">
    <property type="component" value="Unassembled WGS sequence"/>
</dbReference>